<evidence type="ECO:0000256" key="2">
    <source>
        <dbReference type="SAM" id="SignalP"/>
    </source>
</evidence>
<feature type="region of interest" description="Disordered" evidence="1">
    <location>
        <begin position="85"/>
        <end position="106"/>
    </location>
</feature>
<dbReference type="CDD" id="cd00104">
    <property type="entry name" value="KAZAL_FS"/>
    <property type="match status" value="1"/>
</dbReference>
<dbReference type="InterPro" id="IPR036058">
    <property type="entry name" value="Kazal_dom_sf"/>
</dbReference>
<sequence>MKMAKPHCLKGILFVWVLLMAGESVGFLVDTTDMCEILLVIDCNHHYHSNGDETLCCTDGNTYKNKCLYVQAKCNNIRLEPMHSGACTESDKNPRMNSTTDSPEPEQTVENFTLSQAFCNDTRPCPADLNPVCGSNRIFYVNLCDFNKAKCNDAGLERIGLSDCKSTTPTQNFRRKNKRMRKQPRPLN</sequence>
<feature type="signal peptide" evidence="2">
    <location>
        <begin position="1"/>
        <end position="26"/>
    </location>
</feature>
<dbReference type="OrthoDB" id="6157426at2759"/>
<keyword evidence="4" id="KW-1185">Reference proteome</keyword>
<accession>A0A8B8D1F6</accession>
<dbReference type="GO" id="GO:0004867">
    <property type="term" value="F:serine-type endopeptidase inhibitor activity"/>
    <property type="evidence" value="ECO:0007669"/>
    <property type="project" value="UniProtKB-KW"/>
</dbReference>
<keyword evidence="5" id="KW-0646">Protease inhibitor</keyword>
<dbReference type="Proteomes" id="UP000694844">
    <property type="component" value="Chromosome 3"/>
</dbReference>
<organism evidence="4 5">
    <name type="scientific">Crassostrea virginica</name>
    <name type="common">Eastern oyster</name>
    <dbReference type="NCBI Taxonomy" id="6565"/>
    <lineage>
        <taxon>Eukaryota</taxon>
        <taxon>Metazoa</taxon>
        <taxon>Spiralia</taxon>
        <taxon>Lophotrochozoa</taxon>
        <taxon>Mollusca</taxon>
        <taxon>Bivalvia</taxon>
        <taxon>Autobranchia</taxon>
        <taxon>Pteriomorphia</taxon>
        <taxon>Ostreida</taxon>
        <taxon>Ostreoidea</taxon>
        <taxon>Ostreidae</taxon>
        <taxon>Crassostrea</taxon>
    </lineage>
</organism>
<feature type="chain" id="PRO_5034926067" evidence="2">
    <location>
        <begin position="27"/>
        <end position="188"/>
    </location>
</feature>
<proteinExistence type="predicted"/>
<feature type="domain" description="Kazal-like" evidence="3">
    <location>
        <begin position="113"/>
        <end position="166"/>
    </location>
</feature>
<feature type="region of interest" description="Disordered" evidence="1">
    <location>
        <begin position="167"/>
        <end position="188"/>
    </location>
</feature>
<evidence type="ECO:0000313" key="4">
    <source>
        <dbReference type="Proteomes" id="UP000694844"/>
    </source>
</evidence>
<protein>
    <submittedName>
        <fullName evidence="5">Serine protease inhibitor dipetalogastin-like</fullName>
    </submittedName>
</protein>
<keyword evidence="5" id="KW-0722">Serine protease inhibitor</keyword>
<dbReference type="Pfam" id="PF07648">
    <property type="entry name" value="Kazal_2"/>
    <property type="match status" value="2"/>
</dbReference>
<reference evidence="5" key="1">
    <citation type="submission" date="2025-08" db="UniProtKB">
        <authorList>
            <consortium name="RefSeq"/>
        </authorList>
    </citation>
    <scope>IDENTIFICATION</scope>
    <source>
        <tissue evidence="5">Whole sample</tissue>
    </source>
</reference>
<dbReference type="InterPro" id="IPR002350">
    <property type="entry name" value="Kazal_dom"/>
</dbReference>
<dbReference type="SUPFAM" id="SSF100895">
    <property type="entry name" value="Kazal-type serine protease inhibitors"/>
    <property type="match status" value="2"/>
</dbReference>
<feature type="domain" description="Kazal-like" evidence="3">
    <location>
        <begin position="29"/>
        <end position="89"/>
    </location>
</feature>
<keyword evidence="2" id="KW-0732">Signal</keyword>
<dbReference type="PROSITE" id="PS51465">
    <property type="entry name" value="KAZAL_2"/>
    <property type="match status" value="2"/>
</dbReference>
<dbReference type="Gene3D" id="3.30.60.30">
    <property type="match status" value="2"/>
</dbReference>
<evidence type="ECO:0000313" key="5">
    <source>
        <dbReference type="RefSeq" id="XP_022321977.1"/>
    </source>
</evidence>
<dbReference type="KEGG" id="cvn:111123732"/>
<dbReference type="RefSeq" id="XP_022321977.1">
    <property type="nucleotide sequence ID" value="XM_022466269.1"/>
</dbReference>
<evidence type="ECO:0000259" key="3">
    <source>
        <dbReference type="PROSITE" id="PS51465"/>
    </source>
</evidence>
<dbReference type="AlphaFoldDB" id="A0A8B8D1F6"/>
<gene>
    <name evidence="5" type="primary">LOC111123732</name>
</gene>
<evidence type="ECO:0000256" key="1">
    <source>
        <dbReference type="SAM" id="MobiDB-lite"/>
    </source>
</evidence>
<feature type="compositionally biased region" description="Basic residues" evidence="1">
    <location>
        <begin position="173"/>
        <end position="188"/>
    </location>
</feature>
<dbReference type="GeneID" id="111123732"/>
<name>A0A8B8D1F6_CRAVI</name>